<evidence type="ECO:0000313" key="3">
    <source>
        <dbReference type="Proteomes" id="UP000299102"/>
    </source>
</evidence>
<feature type="region of interest" description="Disordered" evidence="1">
    <location>
        <begin position="57"/>
        <end position="87"/>
    </location>
</feature>
<dbReference type="AlphaFoldDB" id="A0A4C1ZEW4"/>
<dbReference type="EMBL" id="BGZK01001770">
    <property type="protein sequence ID" value="GBP85942.1"/>
    <property type="molecule type" value="Genomic_DNA"/>
</dbReference>
<gene>
    <name evidence="2" type="ORF">EVAR_55685_1</name>
</gene>
<keyword evidence="3" id="KW-1185">Reference proteome</keyword>
<accession>A0A4C1ZEW4</accession>
<evidence type="ECO:0000313" key="2">
    <source>
        <dbReference type="EMBL" id="GBP85942.1"/>
    </source>
</evidence>
<comment type="caution">
    <text evidence="2">The sequence shown here is derived from an EMBL/GenBank/DDBJ whole genome shotgun (WGS) entry which is preliminary data.</text>
</comment>
<proteinExistence type="predicted"/>
<name>A0A4C1ZEW4_EUMVA</name>
<sequence>MTLSYNSSVLALQLQKSCPTRIPTLQIHVIGAVPFSLIEKRIGIEIRIGKSTMRIASDSEVEAGAQSRTGTKNENESGFGAESEIGF</sequence>
<evidence type="ECO:0000256" key="1">
    <source>
        <dbReference type="SAM" id="MobiDB-lite"/>
    </source>
</evidence>
<organism evidence="2 3">
    <name type="scientific">Eumeta variegata</name>
    <name type="common">Bagworm moth</name>
    <name type="synonym">Eumeta japonica</name>
    <dbReference type="NCBI Taxonomy" id="151549"/>
    <lineage>
        <taxon>Eukaryota</taxon>
        <taxon>Metazoa</taxon>
        <taxon>Ecdysozoa</taxon>
        <taxon>Arthropoda</taxon>
        <taxon>Hexapoda</taxon>
        <taxon>Insecta</taxon>
        <taxon>Pterygota</taxon>
        <taxon>Neoptera</taxon>
        <taxon>Endopterygota</taxon>
        <taxon>Lepidoptera</taxon>
        <taxon>Glossata</taxon>
        <taxon>Ditrysia</taxon>
        <taxon>Tineoidea</taxon>
        <taxon>Psychidae</taxon>
        <taxon>Oiketicinae</taxon>
        <taxon>Eumeta</taxon>
    </lineage>
</organism>
<reference evidence="2 3" key="1">
    <citation type="journal article" date="2019" name="Commun. Biol.">
        <title>The bagworm genome reveals a unique fibroin gene that provides high tensile strength.</title>
        <authorList>
            <person name="Kono N."/>
            <person name="Nakamura H."/>
            <person name="Ohtoshi R."/>
            <person name="Tomita M."/>
            <person name="Numata K."/>
            <person name="Arakawa K."/>
        </authorList>
    </citation>
    <scope>NUCLEOTIDE SEQUENCE [LARGE SCALE GENOMIC DNA]</scope>
</reference>
<dbReference type="Proteomes" id="UP000299102">
    <property type="component" value="Unassembled WGS sequence"/>
</dbReference>
<protein>
    <submittedName>
        <fullName evidence="2">Uncharacterized protein</fullName>
    </submittedName>
</protein>